<feature type="transmembrane region" description="Helical" evidence="1">
    <location>
        <begin position="875"/>
        <end position="897"/>
    </location>
</feature>
<feature type="transmembrane region" description="Helical" evidence="1">
    <location>
        <begin position="289"/>
        <end position="308"/>
    </location>
</feature>
<proteinExistence type="predicted"/>
<evidence type="ECO:0000313" key="3">
    <source>
        <dbReference type="EMBL" id="ORY45913.1"/>
    </source>
</evidence>
<feature type="transmembrane region" description="Helical" evidence="1">
    <location>
        <begin position="73"/>
        <end position="99"/>
    </location>
</feature>
<keyword evidence="1" id="KW-1133">Transmembrane helix</keyword>
<evidence type="ECO:0000256" key="1">
    <source>
        <dbReference type="SAM" id="Phobius"/>
    </source>
</evidence>
<dbReference type="InterPro" id="IPR057352">
    <property type="entry name" value="TPR_TmcB/C"/>
</dbReference>
<keyword evidence="1" id="KW-0812">Transmembrane</keyword>
<dbReference type="EMBL" id="MCGO01000018">
    <property type="protein sequence ID" value="ORY45913.1"/>
    <property type="molecule type" value="Genomic_DNA"/>
</dbReference>
<feature type="transmembrane region" description="Helical" evidence="1">
    <location>
        <begin position="182"/>
        <end position="205"/>
    </location>
</feature>
<sequence>MNQTRLSTALKRPVVASKAKLSNNSVLDAGLTAGNIDMKALQKELEKDPKHESRITKLIKQVKKSYLALKKGFFASLVALLVESHNSTVAVIIIFIEFLQNLAFCFADVEWGYYGNKYGYVLILFQIEEAVVKYTFPQAILVLVAIAVILIVTMIVLAIYVVRSFMNSDFNQGVWPLRLLRTLVSMLASIFFLPVMYSLLTIFTCHNGLHDCDSDPVFIGLRIVSAIALPTFFAFTLLMSMTYFNPNPKSPSLSARPTARLELLELSAKTLLAAFFVFAIENPILRESVTLICSFSTALFMWLYIPYYRKEMNLYRFCLICQVIWGSIVAIVVTVMGTSDELRDHIFFAYLAGIIPGLILSYVSFNTRQNRATSFEIAVKNFKPNNPDAFNVWEAEEEAKDGEFEKRFWSESQVEIATRFLIGSEDPKAMEVADKIYLFGTKKFPNSSALMVQYAIFFLVFKEDSSVAASYLKKAEKKWKLIDTEFTIYQQQQEIKSGGATVGNKKLDAVDRVEFKQLMKEAKRYYSEARASIANFWLAIMTAEEDEVADTAVLMTHVSQMERSDQNATEAFNRLIQRYPLSVKVLSSYADFLDDIHNNHEESELIRRRMKRICDAGLSDDNTLTTQVVGGPTSRAASVAATGINSHMTKKSKKAFKEYRKQVYNYSRGNSTLLTWMVRGIQIFYMALASAQLYVSILGSQMMTTGMTWLETANKCRDAFPTIHTSLRQLQSTLQPNYPQNTSLLSLINNTLVTLDENSLKLYGWTNARMSVNNIWALPEIPIVFYNGAGSVNNQTIINMTLMDATSVYIRRTSEAVAYINFNQNIAQLSSKLDTENLDWRFALDNGIVTISNAYTEIEHTLAAEIRNDIMSVQYGQIGIIVFCLISLVVTGFYLFVPVINRARTERETSLKAFLQVQF</sequence>
<feature type="transmembrane region" description="Helical" evidence="1">
    <location>
        <begin position="347"/>
        <end position="365"/>
    </location>
</feature>
<dbReference type="Proteomes" id="UP000193642">
    <property type="component" value="Unassembled WGS sequence"/>
</dbReference>
<organism evidence="3 4">
    <name type="scientific">Rhizoclosmatium globosum</name>
    <dbReference type="NCBI Taxonomy" id="329046"/>
    <lineage>
        <taxon>Eukaryota</taxon>
        <taxon>Fungi</taxon>
        <taxon>Fungi incertae sedis</taxon>
        <taxon>Chytridiomycota</taxon>
        <taxon>Chytridiomycota incertae sedis</taxon>
        <taxon>Chytridiomycetes</taxon>
        <taxon>Chytridiales</taxon>
        <taxon>Chytriomycetaceae</taxon>
        <taxon>Rhizoclosmatium</taxon>
    </lineage>
</organism>
<dbReference type="InterPro" id="IPR052994">
    <property type="entry name" value="Tiny_macrocysts_regulators"/>
</dbReference>
<dbReference type="Pfam" id="PF25474">
    <property type="entry name" value="TPR_TmcB"/>
    <property type="match status" value="1"/>
</dbReference>
<accession>A0A1Y2CFR7</accession>
<dbReference type="OrthoDB" id="2114205at2759"/>
<feature type="transmembrane region" description="Helical" evidence="1">
    <location>
        <begin position="314"/>
        <end position="335"/>
    </location>
</feature>
<feature type="transmembrane region" description="Helical" evidence="1">
    <location>
        <begin position="217"/>
        <end position="243"/>
    </location>
</feature>
<gene>
    <name evidence="3" type="ORF">BCR33DRAFT_154938</name>
</gene>
<protein>
    <recommendedName>
        <fullName evidence="2">TmcB/TmcC TPR repeats domain-containing protein</fullName>
    </recommendedName>
</protein>
<feature type="domain" description="TmcB/TmcC TPR repeats" evidence="2">
    <location>
        <begin position="503"/>
        <end position="613"/>
    </location>
</feature>
<dbReference type="AlphaFoldDB" id="A0A1Y2CFR7"/>
<dbReference type="PANTHER" id="PTHR31600">
    <property type="entry name" value="TINY MACROCYSTS PROTEIN B-RELATED"/>
    <property type="match status" value="1"/>
</dbReference>
<reference evidence="3 4" key="1">
    <citation type="submission" date="2016-07" db="EMBL/GenBank/DDBJ databases">
        <title>Pervasive Adenine N6-methylation of Active Genes in Fungi.</title>
        <authorList>
            <consortium name="DOE Joint Genome Institute"/>
            <person name="Mondo S.J."/>
            <person name="Dannebaum R.O."/>
            <person name="Kuo R.C."/>
            <person name="Labutti K."/>
            <person name="Haridas S."/>
            <person name="Kuo A."/>
            <person name="Salamov A."/>
            <person name="Ahrendt S.R."/>
            <person name="Lipzen A."/>
            <person name="Sullivan W."/>
            <person name="Andreopoulos W.B."/>
            <person name="Clum A."/>
            <person name="Lindquist E."/>
            <person name="Daum C."/>
            <person name="Ramamoorthy G.K."/>
            <person name="Gryganskyi A."/>
            <person name="Culley D."/>
            <person name="Magnuson J.K."/>
            <person name="James T.Y."/>
            <person name="O'Malley M.A."/>
            <person name="Stajich J.E."/>
            <person name="Spatafora J.W."/>
            <person name="Visel A."/>
            <person name="Grigoriev I.V."/>
        </authorList>
    </citation>
    <scope>NUCLEOTIDE SEQUENCE [LARGE SCALE GENOMIC DNA]</scope>
    <source>
        <strain evidence="3 4">JEL800</strain>
    </source>
</reference>
<keyword evidence="4" id="KW-1185">Reference proteome</keyword>
<keyword evidence="1" id="KW-0472">Membrane</keyword>
<dbReference type="PANTHER" id="PTHR31600:SF2">
    <property type="entry name" value="GAMETE ENRICHED GENE 10 PROTEIN-RELATED"/>
    <property type="match status" value="1"/>
</dbReference>
<name>A0A1Y2CFR7_9FUNG</name>
<comment type="caution">
    <text evidence="3">The sequence shown here is derived from an EMBL/GenBank/DDBJ whole genome shotgun (WGS) entry which is preliminary data.</text>
</comment>
<evidence type="ECO:0000313" key="4">
    <source>
        <dbReference type="Proteomes" id="UP000193642"/>
    </source>
</evidence>
<evidence type="ECO:0000259" key="2">
    <source>
        <dbReference type="Pfam" id="PF25474"/>
    </source>
</evidence>
<feature type="transmembrane region" description="Helical" evidence="1">
    <location>
        <begin position="139"/>
        <end position="162"/>
    </location>
</feature>
<feature type="transmembrane region" description="Helical" evidence="1">
    <location>
        <begin position="263"/>
        <end position="280"/>
    </location>
</feature>
<dbReference type="STRING" id="329046.A0A1Y2CFR7"/>